<evidence type="ECO:0000313" key="1">
    <source>
        <dbReference type="EMBL" id="GAH14708.1"/>
    </source>
</evidence>
<name>X1F1L2_9ZZZZ</name>
<dbReference type="AlphaFoldDB" id="X1F1L2"/>
<comment type="caution">
    <text evidence="1">The sequence shown here is derived from an EMBL/GenBank/DDBJ whole genome shotgun (WGS) entry which is preliminary data.</text>
</comment>
<organism evidence="1">
    <name type="scientific">marine sediment metagenome</name>
    <dbReference type="NCBI Taxonomy" id="412755"/>
    <lineage>
        <taxon>unclassified sequences</taxon>
        <taxon>metagenomes</taxon>
        <taxon>ecological metagenomes</taxon>
    </lineage>
</organism>
<dbReference type="EMBL" id="BART01034118">
    <property type="protein sequence ID" value="GAH14708.1"/>
    <property type="molecule type" value="Genomic_DNA"/>
</dbReference>
<accession>X1F1L2</accession>
<sequence>MKWHRSFRDQMIECKKTGNQFVVYDPFYHNATAIVCVPFKTYCHPEACYHKRHPTAPQAEKEG</sequence>
<proteinExistence type="predicted"/>
<gene>
    <name evidence="1" type="ORF">S01H4_58417</name>
</gene>
<protein>
    <submittedName>
        <fullName evidence="1">Uncharacterized protein</fullName>
    </submittedName>
</protein>
<reference evidence="1" key="1">
    <citation type="journal article" date="2014" name="Front. Microbiol.">
        <title>High frequency of phylogenetically diverse reductive dehalogenase-homologous genes in deep subseafloor sedimentary metagenomes.</title>
        <authorList>
            <person name="Kawai M."/>
            <person name="Futagami T."/>
            <person name="Toyoda A."/>
            <person name="Takaki Y."/>
            <person name="Nishi S."/>
            <person name="Hori S."/>
            <person name="Arai W."/>
            <person name="Tsubouchi T."/>
            <person name="Morono Y."/>
            <person name="Uchiyama I."/>
            <person name="Ito T."/>
            <person name="Fujiyama A."/>
            <person name="Inagaki F."/>
            <person name="Takami H."/>
        </authorList>
    </citation>
    <scope>NUCLEOTIDE SEQUENCE</scope>
    <source>
        <strain evidence="1">Expedition CK06-06</strain>
    </source>
</reference>